<evidence type="ECO:0000313" key="3">
    <source>
        <dbReference type="Proteomes" id="UP000266721"/>
    </source>
</evidence>
<proteinExistence type="predicted"/>
<reference evidence="2 3" key="1">
    <citation type="journal article" date="2016" name="PLoS ONE">
        <title>A First Insight into the Genome of the Filter-Feeder Mussel Mytilus galloprovincialis.</title>
        <authorList>
            <person name="Murgarella M."/>
            <person name="Puiu D."/>
            <person name="Novoa B."/>
            <person name="Figueras A."/>
            <person name="Posada D."/>
            <person name="Canchaya C."/>
        </authorList>
    </citation>
    <scope>NUCLEOTIDE SEQUENCE [LARGE SCALE GENOMIC DNA]</scope>
    <source>
        <tissue evidence="2">Muscle</tissue>
    </source>
</reference>
<evidence type="ECO:0000259" key="1">
    <source>
        <dbReference type="Pfam" id="PF18738"/>
    </source>
</evidence>
<feature type="non-terminal residue" evidence="2">
    <location>
        <position position="1"/>
    </location>
</feature>
<dbReference type="AlphaFoldDB" id="A0A409V8N2"/>
<feature type="domain" description="DZIP3-like HEPN" evidence="1">
    <location>
        <begin position="98"/>
        <end position="175"/>
    </location>
</feature>
<dbReference type="EMBL" id="KV599318">
    <property type="protein sequence ID" value="OPL20844.1"/>
    <property type="molecule type" value="Genomic_DNA"/>
</dbReference>
<dbReference type="Proteomes" id="UP000266721">
    <property type="component" value="Unassembled WGS sequence"/>
</dbReference>
<accession>A0A409V8N2</accession>
<evidence type="ECO:0000313" key="2">
    <source>
        <dbReference type="EMBL" id="OPL20844.1"/>
    </source>
</evidence>
<keyword evidence="3" id="KW-1185">Reference proteome</keyword>
<organism evidence="2 3">
    <name type="scientific">Mytilus galloprovincialis</name>
    <name type="common">Mediterranean mussel</name>
    <dbReference type="NCBI Taxonomy" id="29158"/>
    <lineage>
        <taxon>Eukaryota</taxon>
        <taxon>Metazoa</taxon>
        <taxon>Spiralia</taxon>
        <taxon>Lophotrochozoa</taxon>
        <taxon>Mollusca</taxon>
        <taxon>Bivalvia</taxon>
        <taxon>Autobranchia</taxon>
        <taxon>Pteriomorphia</taxon>
        <taxon>Mytilida</taxon>
        <taxon>Mytiloidea</taxon>
        <taxon>Mytilidae</taxon>
        <taxon>Mytilinae</taxon>
        <taxon>Mytilus</taxon>
    </lineage>
</organism>
<protein>
    <recommendedName>
        <fullName evidence="1">DZIP3-like HEPN domain-containing protein</fullName>
    </recommendedName>
</protein>
<dbReference type="Pfam" id="PF18738">
    <property type="entry name" value="HEPN_DZIP3"/>
    <property type="match status" value="1"/>
</dbReference>
<sequence length="203" mass="23607">LIYKKQVYNFFIMSFIEQIIDGSVNKAQVATGNVISQKTYFARLGHATYNLIPNMIRELLAHFIHPNILLKTIPTRDLPYFTHADMQKINEIRDTGYRGLDLTLMYRLIREYVPSIQPSGAWGHLDNIQGHNVSLGDDIERCRRIRNSITHRSNTTVSYQELNDYFSVFKDVARRFEKVLGKEPNAFVSQFEVLEKCSMDEDI</sequence>
<name>A0A409V8N2_MYTGA</name>
<gene>
    <name evidence="2" type="ORF">AM593_08592</name>
</gene>
<dbReference type="InterPro" id="IPR041249">
    <property type="entry name" value="HEPN_DZIP3"/>
</dbReference>